<evidence type="ECO:0000256" key="1">
    <source>
        <dbReference type="ARBA" id="ARBA00004170"/>
    </source>
</evidence>
<dbReference type="SUPFAM" id="SSF50156">
    <property type="entry name" value="PDZ domain-like"/>
    <property type="match status" value="6"/>
</dbReference>
<sequence length="1258" mass="136370">MSKVLKKRAHWSAKVREVVASRGSDGSLGFAVCGGADAGQFPHLGDAVDHERVVYHHAARLQGGHVLLEVNGTPVAGLTRRDTLAVIANCKDPLRLKTVKPGSLINKDLRHYLNQRFAKGSLDHEFQQTIRDNLYLRTTPCTTRAPREGEVPGVDYNFILLAEFLALEKSGTLLETGTYEGNFYGTPKPPSEPPAGSLPLPEPRPGLGSRRKRTKSVSNMEHREGSHAGRVAALNGGRDSGDSSDGDGAPATRTQTTQASQRRGASGERPPKLHKHPLGSASLGGPSSEGSNGLEVGGHGEELGPLPGNWEMACTESGEIYFIDHSTRTTSWLDPRRVQKQKPLELCNDDELPYGWERIDDPQHGVYYVDHLNKRTQFENPVVEAKRRRQRQRADVSSSTLPRSKPGGGSPQPQRSHSANDLLVTTSSYDPHPPEQGVWVFTRDPRELHGSSVRASLLKTSQGFGFTIVGGDTPHEFLQVRGLVPDGPATRDGRMRRGDVIVYVNNTCVLGFTQKEVVRMFQSVPVGDSVDLQLCRGYPLPYDPDDPDLEVPPYQDGRPSDRGGPGSSKSMPDIADSSHAQSPPTYDPHRRPFSPPTYIAKANGYYDDSGSQTSSVGSQPELVSVKIVKGRAGFGFTIADSPSGQRIKQILDSRRGLELREGDLILEINGRSVRECSHMDVVTLLKECATGAQASMLLQRGGQSPFSPNRVAQMQAYERHDSQGSLTRDSPPRRFSQPPALPSAGIVPPHAQPSYRRPPAEEFRGRQEASRVYEDPQSLYEDSQRNSYQEITIHLRRQEAGFGFRILGGEELGQPIRIGAIVPGGSADLDGRMRSGDELVSVDGIPVSGKSHRSVIGLMQQAARNGLVALTIHRPTLSAGAQGDGRGGDGVQRGPPWREQAQYPEAPAGRPSPEHYPGPATRRAFTPPPGADDASGGHAQPYDVVIQRQENEGFGFIIISSVSRPDGGASIGHIIEGSPAERGRRLKVGDRVVALNGRSIVGMPHADIVTFIRDSGLRITLSVLPAQDANVSPSLSGSSKPNLASTSPALLLANRSETRPRQDTRLPSITSTSDGEYFVAELERGNTGFGFSIRGGKEYSMDLFILRVAEEGPAIRQSRMRVGDQIMEINGESTRDMMHARAIELIKSGGRRARLLLKRGTGQVPDCDASEGAPRTWDRGLCLLPSPFDRRDRLGLGMTTESRGGRAGSVRAQPSTPSAPPGELVSRRRRRADSLPRASTGPPGPWRVPAPSRVAVVK</sequence>
<feature type="domain" description="PDZ" evidence="7">
    <location>
        <begin position="454"/>
        <end position="523"/>
    </location>
</feature>
<comment type="subcellular location">
    <subcellularLocation>
        <location evidence="1">Membrane</location>
        <topology evidence="1">Peripheral membrane protein</topology>
    </subcellularLocation>
</comment>
<dbReference type="CDD" id="cd06732">
    <property type="entry name" value="PDZ2_MAGI-1_3-like"/>
    <property type="match status" value="1"/>
</dbReference>
<dbReference type="Pfam" id="PF00625">
    <property type="entry name" value="Guanylate_kin"/>
    <property type="match status" value="1"/>
</dbReference>
<dbReference type="CDD" id="cd06730">
    <property type="entry name" value="PDZ0_MAGI-1_3-like"/>
    <property type="match status" value="1"/>
</dbReference>
<evidence type="ECO:0000256" key="2">
    <source>
        <dbReference type="ARBA" id="ARBA00022737"/>
    </source>
</evidence>
<feature type="domain" description="Guanylate kinase-like" evidence="6">
    <location>
        <begin position="93"/>
        <end position="186"/>
    </location>
</feature>
<accession>A0AAJ7XBC9</accession>
<dbReference type="PANTHER" id="PTHR10316:SF40">
    <property type="entry name" value="LD27118P"/>
    <property type="match status" value="1"/>
</dbReference>
<dbReference type="Pfam" id="PF00595">
    <property type="entry name" value="PDZ"/>
    <property type="match status" value="5"/>
</dbReference>
<dbReference type="RefSeq" id="XP_032828156.1">
    <property type="nucleotide sequence ID" value="XM_032972265.1"/>
</dbReference>
<evidence type="ECO:0000313" key="10">
    <source>
        <dbReference type="RefSeq" id="XP_032828157.1"/>
    </source>
</evidence>
<protein>
    <submittedName>
        <fullName evidence="9 10">Membrane-associated guanylate kinase, WW and PDZ domain-containing protein 2-like isoform X1</fullName>
    </submittedName>
</protein>
<evidence type="ECO:0000313" key="9">
    <source>
        <dbReference type="RefSeq" id="XP_032828156.1"/>
    </source>
</evidence>
<dbReference type="SMART" id="SM00228">
    <property type="entry name" value="PDZ"/>
    <property type="match status" value="6"/>
</dbReference>
<dbReference type="PROSITE" id="PS50052">
    <property type="entry name" value="GUANYLATE_KINASE_2"/>
    <property type="match status" value="1"/>
</dbReference>
<evidence type="ECO:0000259" key="6">
    <source>
        <dbReference type="PROSITE" id="PS50052"/>
    </source>
</evidence>
<dbReference type="AlphaFoldDB" id="A0AAJ7XBC9"/>
<dbReference type="FunFam" id="2.30.42.10:FF:000155">
    <property type="entry name" value="membrane-associated guanylate kinase, WW and PDZ domain-containing protein 2 isoform X4"/>
    <property type="match status" value="1"/>
</dbReference>
<feature type="domain" description="PDZ" evidence="7">
    <location>
        <begin position="1079"/>
        <end position="1161"/>
    </location>
</feature>
<feature type="domain" description="PDZ" evidence="7">
    <location>
        <begin position="17"/>
        <end position="102"/>
    </location>
</feature>
<dbReference type="SUPFAM" id="SSF51045">
    <property type="entry name" value="WW domain"/>
    <property type="match status" value="2"/>
</dbReference>
<gene>
    <name evidence="9 10" type="primary">LOC116952684</name>
</gene>
<feature type="domain" description="PDZ" evidence="7">
    <location>
        <begin position="624"/>
        <end position="687"/>
    </location>
</feature>
<feature type="domain" description="WW" evidence="5">
    <location>
        <begin position="304"/>
        <end position="337"/>
    </location>
</feature>
<feature type="region of interest" description="Disordered" evidence="4">
    <location>
        <begin position="717"/>
        <end position="784"/>
    </location>
</feature>
<dbReference type="PROSITE" id="PS50020">
    <property type="entry name" value="WW_DOMAIN_2"/>
    <property type="match status" value="2"/>
</dbReference>
<evidence type="ECO:0000259" key="7">
    <source>
        <dbReference type="PROSITE" id="PS50106"/>
    </source>
</evidence>
<dbReference type="InterPro" id="IPR008144">
    <property type="entry name" value="Guanylate_kin-like_dom"/>
</dbReference>
<feature type="compositionally biased region" description="Low complexity" evidence="4">
    <location>
        <begin position="278"/>
        <end position="294"/>
    </location>
</feature>
<reference evidence="9 10" key="1">
    <citation type="submission" date="2025-04" db="UniProtKB">
        <authorList>
            <consortium name="RefSeq"/>
        </authorList>
    </citation>
    <scope>IDENTIFICATION</scope>
    <source>
        <tissue evidence="9 10">Sperm</tissue>
    </source>
</reference>
<dbReference type="CDD" id="cd00201">
    <property type="entry name" value="WW"/>
    <property type="match status" value="2"/>
</dbReference>
<feature type="region of interest" description="Disordered" evidence="4">
    <location>
        <begin position="877"/>
        <end position="939"/>
    </location>
</feature>
<feature type="compositionally biased region" description="Gly residues" evidence="4">
    <location>
        <begin position="882"/>
        <end position="891"/>
    </location>
</feature>
<feature type="region of interest" description="Disordered" evidence="4">
    <location>
        <begin position="1192"/>
        <end position="1258"/>
    </location>
</feature>
<dbReference type="GO" id="GO:0005737">
    <property type="term" value="C:cytoplasm"/>
    <property type="evidence" value="ECO:0007669"/>
    <property type="project" value="TreeGrafter"/>
</dbReference>
<dbReference type="FunFam" id="2.20.70.10:FF:000019">
    <property type="entry name" value="Putative transcriptional coactivator YAP1"/>
    <property type="match status" value="1"/>
</dbReference>
<keyword evidence="3" id="KW-0472">Membrane</keyword>
<keyword evidence="2" id="KW-0677">Repeat</keyword>
<dbReference type="InterPro" id="IPR001478">
    <property type="entry name" value="PDZ"/>
</dbReference>
<dbReference type="InterPro" id="IPR001202">
    <property type="entry name" value="WW_dom"/>
</dbReference>
<feature type="region of interest" description="Disordered" evidence="4">
    <location>
        <begin position="181"/>
        <end position="309"/>
    </location>
</feature>
<name>A0AAJ7XBC9_PETMA</name>
<dbReference type="PROSITE" id="PS01159">
    <property type="entry name" value="WW_DOMAIN_1"/>
    <property type="match status" value="2"/>
</dbReference>
<dbReference type="KEGG" id="pmrn:116952684"/>
<dbReference type="SUPFAM" id="SSF52540">
    <property type="entry name" value="P-loop containing nucleoside triphosphate hydrolases"/>
    <property type="match status" value="1"/>
</dbReference>
<dbReference type="InterPro" id="IPR036020">
    <property type="entry name" value="WW_dom_sf"/>
</dbReference>
<dbReference type="Gene3D" id="3.30.63.10">
    <property type="entry name" value="Guanylate Kinase phosphate binding domain"/>
    <property type="match status" value="1"/>
</dbReference>
<dbReference type="CDD" id="cd06735">
    <property type="entry name" value="PDZ5_MAGI-1_3-like"/>
    <property type="match status" value="1"/>
</dbReference>
<feature type="domain" description="PDZ" evidence="7">
    <location>
        <begin position="943"/>
        <end position="1027"/>
    </location>
</feature>
<dbReference type="PROSITE" id="PS00856">
    <property type="entry name" value="GUANYLATE_KINASE_1"/>
    <property type="match status" value="1"/>
</dbReference>
<dbReference type="PROSITE" id="PS50106">
    <property type="entry name" value="PDZ"/>
    <property type="match status" value="6"/>
</dbReference>
<dbReference type="FunFam" id="2.20.70.10:FF:000001">
    <property type="entry name" value="Membrane-associated guanylate kinase, WW and PDZ domain-containing protein 1"/>
    <property type="match status" value="1"/>
</dbReference>
<dbReference type="GO" id="GO:0007165">
    <property type="term" value="P:signal transduction"/>
    <property type="evidence" value="ECO:0007669"/>
    <property type="project" value="TreeGrafter"/>
</dbReference>
<feature type="domain" description="WW" evidence="5">
    <location>
        <begin position="350"/>
        <end position="383"/>
    </location>
</feature>
<dbReference type="FunFam" id="3.30.63.10:FF:000003">
    <property type="entry name" value="Membrane-associated guanylate kinase, WW and PDZ domain-containing protein 3 isoform 1"/>
    <property type="match status" value="1"/>
</dbReference>
<dbReference type="CDD" id="cd06733">
    <property type="entry name" value="PDZ3_MAGI-1_3-like"/>
    <property type="match status" value="1"/>
</dbReference>
<dbReference type="CDD" id="cd06731">
    <property type="entry name" value="PDZ1_MAGI-1_3-like"/>
    <property type="match status" value="1"/>
</dbReference>
<proteinExistence type="predicted"/>
<feature type="region of interest" description="Disordered" evidence="4">
    <location>
        <begin position="380"/>
        <end position="418"/>
    </location>
</feature>
<dbReference type="FunFam" id="2.30.42.10:FF:000144">
    <property type="entry name" value="Membrane associated guanylate kinase, WW and PDZ domain containing 2"/>
    <property type="match status" value="1"/>
</dbReference>
<dbReference type="InterPro" id="IPR027417">
    <property type="entry name" value="P-loop_NTPase"/>
</dbReference>
<dbReference type="CDD" id="cd06734">
    <property type="entry name" value="PDZ4_MAGI-1_3-like"/>
    <property type="match status" value="1"/>
</dbReference>
<dbReference type="SMART" id="SM00456">
    <property type="entry name" value="WW"/>
    <property type="match status" value="2"/>
</dbReference>
<feature type="compositionally biased region" description="Basic and acidic residues" evidence="4">
    <location>
        <begin position="758"/>
        <end position="774"/>
    </location>
</feature>
<keyword evidence="8" id="KW-1185">Reference proteome</keyword>
<organism evidence="8 9">
    <name type="scientific">Petromyzon marinus</name>
    <name type="common">Sea lamprey</name>
    <dbReference type="NCBI Taxonomy" id="7757"/>
    <lineage>
        <taxon>Eukaryota</taxon>
        <taxon>Metazoa</taxon>
        <taxon>Chordata</taxon>
        <taxon>Craniata</taxon>
        <taxon>Vertebrata</taxon>
        <taxon>Cyclostomata</taxon>
        <taxon>Hyperoartia</taxon>
        <taxon>Petromyzontiformes</taxon>
        <taxon>Petromyzontidae</taxon>
        <taxon>Petromyzon</taxon>
    </lineage>
</organism>
<dbReference type="Gene3D" id="2.30.42.10">
    <property type="match status" value="6"/>
</dbReference>
<dbReference type="GO" id="GO:0016020">
    <property type="term" value="C:membrane"/>
    <property type="evidence" value="ECO:0007669"/>
    <property type="project" value="UniProtKB-SubCell"/>
</dbReference>
<dbReference type="Proteomes" id="UP001318040">
    <property type="component" value="Chromosome 48"/>
</dbReference>
<dbReference type="InterPro" id="IPR008145">
    <property type="entry name" value="GK/Ca_channel_bsu"/>
</dbReference>
<feature type="region of interest" description="Disordered" evidence="4">
    <location>
        <begin position="537"/>
        <end position="618"/>
    </location>
</feature>
<feature type="domain" description="PDZ" evidence="7">
    <location>
        <begin position="792"/>
        <end position="874"/>
    </location>
</feature>
<evidence type="ECO:0000313" key="8">
    <source>
        <dbReference type="Proteomes" id="UP001318040"/>
    </source>
</evidence>
<evidence type="ECO:0000256" key="4">
    <source>
        <dbReference type="SAM" id="MobiDB-lite"/>
    </source>
</evidence>
<dbReference type="Gene3D" id="2.20.70.10">
    <property type="match status" value="2"/>
</dbReference>
<dbReference type="GO" id="GO:0005911">
    <property type="term" value="C:cell-cell junction"/>
    <property type="evidence" value="ECO:0007669"/>
    <property type="project" value="TreeGrafter"/>
</dbReference>
<dbReference type="FunFam" id="2.30.42.10:FF:000005">
    <property type="entry name" value="Membrane associated guanylate kinase, WW and PDZ domain containing 1"/>
    <property type="match status" value="1"/>
</dbReference>
<dbReference type="InterPro" id="IPR036034">
    <property type="entry name" value="PDZ_sf"/>
</dbReference>
<feature type="compositionally biased region" description="Polar residues" evidence="4">
    <location>
        <begin position="609"/>
        <end position="618"/>
    </location>
</feature>
<dbReference type="RefSeq" id="XP_032828157.1">
    <property type="nucleotide sequence ID" value="XM_032972266.1"/>
</dbReference>
<evidence type="ECO:0000256" key="3">
    <source>
        <dbReference type="ARBA" id="ARBA00023136"/>
    </source>
</evidence>
<dbReference type="Pfam" id="PF00397">
    <property type="entry name" value="WW"/>
    <property type="match status" value="2"/>
</dbReference>
<dbReference type="PANTHER" id="PTHR10316">
    <property type="entry name" value="MEMBRANE ASSOCIATED GUANYLATE KINASE-RELATED"/>
    <property type="match status" value="1"/>
</dbReference>
<feature type="compositionally biased region" description="Low complexity" evidence="4">
    <location>
        <begin position="246"/>
        <end position="263"/>
    </location>
</feature>
<evidence type="ECO:0000259" key="5">
    <source>
        <dbReference type="PROSITE" id="PS50020"/>
    </source>
</evidence>
<dbReference type="SMART" id="SM00072">
    <property type="entry name" value="GuKc"/>
    <property type="match status" value="1"/>
</dbReference>
<dbReference type="InterPro" id="IPR020590">
    <property type="entry name" value="Guanylate_kinase_CS"/>
</dbReference>